<name>A0A1N7FB52_9ACTN</name>
<dbReference type="AlphaFoldDB" id="A0A1N7FB52"/>
<keyword evidence="2" id="KW-1185">Reference proteome</keyword>
<proteinExistence type="predicted"/>
<gene>
    <name evidence="1" type="ORF">SAMN05421833_12194</name>
</gene>
<dbReference type="RefSeq" id="WP_076438950.1">
    <property type="nucleotide sequence ID" value="NZ_CP192071.1"/>
</dbReference>
<accession>A0A1N7FB52</accession>
<dbReference type="Proteomes" id="UP000186096">
    <property type="component" value="Unassembled WGS sequence"/>
</dbReference>
<dbReference type="OrthoDB" id="3539614at2"/>
<sequence length="67" mass="7978">MLFSLAKRMIFALGRGFVRLGRYWAAQFGVAYALTWGPDAPDPAREQEEETEHWDWSIPYHWYEISR</sequence>
<reference evidence="2" key="1">
    <citation type="submission" date="2017-01" db="EMBL/GenBank/DDBJ databases">
        <authorList>
            <person name="Varghese N."/>
            <person name="Submissions S."/>
        </authorList>
    </citation>
    <scope>NUCLEOTIDE SEQUENCE [LARGE SCALE GENOMIC DNA]</scope>
    <source>
        <strain evidence="2">ATCC 12950</strain>
    </source>
</reference>
<dbReference type="EMBL" id="FTNI01000021">
    <property type="protein sequence ID" value="SIR97549.1"/>
    <property type="molecule type" value="Genomic_DNA"/>
</dbReference>
<evidence type="ECO:0000313" key="1">
    <source>
        <dbReference type="EMBL" id="SIR97549.1"/>
    </source>
</evidence>
<organism evidence="1 2">
    <name type="scientific">Microbispora rosea</name>
    <dbReference type="NCBI Taxonomy" id="58117"/>
    <lineage>
        <taxon>Bacteria</taxon>
        <taxon>Bacillati</taxon>
        <taxon>Actinomycetota</taxon>
        <taxon>Actinomycetes</taxon>
        <taxon>Streptosporangiales</taxon>
        <taxon>Streptosporangiaceae</taxon>
        <taxon>Microbispora</taxon>
    </lineage>
</organism>
<dbReference type="GeneID" id="97497712"/>
<evidence type="ECO:0000313" key="2">
    <source>
        <dbReference type="Proteomes" id="UP000186096"/>
    </source>
</evidence>
<protein>
    <submittedName>
        <fullName evidence="1">Uncharacterized protein</fullName>
    </submittedName>
</protein>